<accession>A0A565APL5</accession>
<reference evidence="1" key="1">
    <citation type="submission" date="2019-07" db="EMBL/GenBank/DDBJ databases">
        <authorList>
            <person name="Dittberner H."/>
        </authorList>
    </citation>
    <scope>NUCLEOTIDE SEQUENCE [LARGE SCALE GENOMIC DNA]</scope>
</reference>
<sequence length="66" mass="7622">MAANRGLASKEDKAYHPDLVRLSFILSIASFHVKWLQNLEHQPLDSKEKKIGYELMEHLTRLNGEC</sequence>
<dbReference type="Proteomes" id="UP000489600">
    <property type="component" value="Unassembled WGS sequence"/>
</dbReference>
<dbReference type="EMBL" id="CABITT030000001">
    <property type="protein sequence ID" value="VVA90843.1"/>
    <property type="molecule type" value="Genomic_DNA"/>
</dbReference>
<gene>
    <name evidence="1" type="ORF">ANE_LOCUS1288</name>
</gene>
<organism evidence="1 2">
    <name type="scientific">Arabis nemorensis</name>
    <dbReference type="NCBI Taxonomy" id="586526"/>
    <lineage>
        <taxon>Eukaryota</taxon>
        <taxon>Viridiplantae</taxon>
        <taxon>Streptophyta</taxon>
        <taxon>Embryophyta</taxon>
        <taxon>Tracheophyta</taxon>
        <taxon>Spermatophyta</taxon>
        <taxon>Magnoliopsida</taxon>
        <taxon>eudicotyledons</taxon>
        <taxon>Gunneridae</taxon>
        <taxon>Pentapetalae</taxon>
        <taxon>rosids</taxon>
        <taxon>malvids</taxon>
        <taxon>Brassicales</taxon>
        <taxon>Brassicaceae</taxon>
        <taxon>Arabideae</taxon>
        <taxon>Arabis</taxon>
    </lineage>
</organism>
<proteinExistence type="predicted"/>
<protein>
    <submittedName>
        <fullName evidence="1">Uncharacterized protein</fullName>
    </submittedName>
</protein>
<dbReference type="AlphaFoldDB" id="A0A565APL5"/>
<comment type="caution">
    <text evidence="1">The sequence shown here is derived from an EMBL/GenBank/DDBJ whole genome shotgun (WGS) entry which is preliminary data.</text>
</comment>
<evidence type="ECO:0000313" key="1">
    <source>
        <dbReference type="EMBL" id="VVA90843.1"/>
    </source>
</evidence>
<evidence type="ECO:0000313" key="2">
    <source>
        <dbReference type="Proteomes" id="UP000489600"/>
    </source>
</evidence>
<keyword evidence="2" id="KW-1185">Reference proteome</keyword>
<name>A0A565APL5_9BRAS</name>